<evidence type="ECO:0000313" key="2">
    <source>
        <dbReference type="EMBL" id="KAI1720689.1"/>
    </source>
</evidence>
<accession>A0AAD4N8R8</accession>
<evidence type="ECO:0000256" key="1">
    <source>
        <dbReference type="SAM" id="Phobius"/>
    </source>
</evidence>
<dbReference type="Proteomes" id="UP001201812">
    <property type="component" value="Unassembled WGS sequence"/>
</dbReference>
<dbReference type="AlphaFoldDB" id="A0AAD4N8R8"/>
<protein>
    <submittedName>
        <fullName evidence="2">Uncharacterized protein</fullName>
    </submittedName>
</protein>
<proteinExistence type="predicted"/>
<gene>
    <name evidence="2" type="ORF">DdX_04932</name>
</gene>
<reference evidence="2" key="1">
    <citation type="submission" date="2022-01" db="EMBL/GenBank/DDBJ databases">
        <title>Genome Sequence Resource for Two Populations of Ditylenchus destructor, the Migratory Endoparasitic Phytonematode.</title>
        <authorList>
            <person name="Zhang H."/>
            <person name="Lin R."/>
            <person name="Xie B."/>
        </authorList>
    </citation>
    <scope>NUCLEOTIDE SEQUENCE</scope>
    <source>
        <strain evidence="2">BazhouSP</strain>
    </source>
</reference>
<sequence>MSGIAASRDMSSSSTELARHLALFISAPLPLGFPPAIVVSWCYSTALLPLFPQASQAAAITPLPVAFQYTSPTPLSLNNSNNVFAV</sequence>
<dbReference type="EMBL" id="JAKKPZ010000005">
    <property type="protein sequence ID" value="KAI1720689.1"/>
    <property type="molecule type" value="Genomic_DNA"/>
</dbReference>
<comment type="caution">
    <text evidence="2">The sequence shown here is derived from an EMBL/GenBank/DDBJ whole genome shotgun (WGS) entry which is preliminary data.</text>
</comment>
<keyword evidence="1" id="KW-0472">Membrane</keyword>
<keyword evidence="1" id="KW-0812">Transmembrane</keyword>
<feature type="transmembrane region" description="Helical" evidence="1">
    <location>
        <begin position="21"/>
        <end position="41"/>
    </location>
</feature>
<keyword evidence="3" id="KW-1185">Reference proteome</keyword>
<keyword evidence="1" id="KW-1133">Transmembrane helix</keyword>
<evidence type="ECO:0000313" key="3">
    <source>
        <dbReference type="Proteomes" id="UP001201812"/>
    </source>
</evidence>
<organism evidence="2 3">
    <name type="scientific">Ditylenchus destructor</name>
    <dbReference type="NCBI Taxonomy" id="166010"/>
    <lineage>
        <taxon>Eukaryota</taxon>
        <taxon>Metazoa</taxon>
        <taxon>Ecdysozoa</taxon>
        <taxon>Nematoda</taxon>
        <taxon>Chromadorea</taxon>
        <taxon>Rhabditida</taxon>
        <taxon>Tylenchina</taxon>
        <taxon>Tylenchomorpha</taxon>
        <taxon>Sphaerularioidea</taxon>
        <taxon>Anguinidae</taxon>
        <taxon>Anguininae</taxon>
        <taxon>Ditylenchus</taxon>
    </lineage>
</organism>
<name>A0AAD4N8R8_9BILA</name>